<dbReference type="Proteomes" id="UP000076717">
    <property type="component" value="Unassembled WGS sequence"/>
</dbReference>
<dbReference type="EMBL" id="CP047186">
    <property type="protein sequence ID" value="QHC56676.1"/>
    <property type="molecule type" value="Genomic_DNA"/>
</dbReference>
<gene>
    <name evidence="3" type="ORF">ACH61_01762</name>
    <name evidence="4" type="ORF">GSU10_14275</name>
</gene>
<dbReference type="OrthoDB" id="5076194at2"/>
<dbReference type="EMBL" id="LIIN01000054">
    <property type="protein sequence ID" value="KZX21106.1"/>
    <property type="molecule type" value="Genomic_DNA"/>
</dbReference>
<evidence type="ECO:0000313" key="4">
    <source>
        <dbReference type="EMBL" id="QHC56676.1"/>
    </source>
</evidence>
<name>A0A166HSQ2_9MICO</name>
<proteinExistence type="predicted"/>
<evidence type="ECO:0000256" key="1">
    <source>
        <dbReference type="SAM" id="SignalP"/>
    </source>
</evidence>
<dbReference type="InterPro" id="IPR054384">
    <property type="entry name" value="SecDF_P1_head"/>
</dbReference>
<feature type="chain" id="PRO_5041524756" description="SecDF P1 head subdomain domain-containing protein" evidence="1">
    <location>
        <begin position="23"/>
        <end position="157"/>
    </location>
</feature>
<dbReference type="Gene3D" id="3.30.1360.200">
    <property type="match status" value="1"/>
</dbReference>
<organism evidence="3 5">
    <name type="scientific">Rathayibacter tanaceti</name>
    <dbReference type="NCBI Taxonomy" id="1671680"/>
    <lineage>
        <taxon>Bacteria</taxon>
        <taxon>Bacillati</taxon>
        <taxon>Actinomycetota</taxon>
        <taxon>Actinomycetes</taxon>
        <taxon>Micrococcales</taxon>
        <taxon>Microbacteriaceae</taxon>
        <taxon>Rathayibacter</taxon>
    </lineage>
</organism>
<reference evidence="3 5" key="1">
    <citation type="submission" date="2015-08" db="EMBL/GenBank/DDBJ databases">
        <title>Draft Genome Sequence of Rathayibacter sp. Strain VKM Ac-2596 Isolated from Leaf Gall Induced by Plant-Parasitic Nematodes.</title>
        <authorList>
            <person name="Vasilenko O.V."/>
            <person name="Starodumova I.P."/>
            <person name="Tarlachkov S.V."/>
            <person name="Dorofeeva L.V."/>
            <person name="Evtushenko L.I."/>
        </authorList>
    </citation>
    <scope>NUCLEOTIDE SEQUENCE [LARGE SCALE GENOMIC DNA]</scope>
    <source>
        <strain evidence="3 5">VKM Ac-2596</strain>
    </source>
</reference>
<keyword evidence="5" id="KW-1185">Reference proteome</keyword>
<evidence type="ECO:0000259" key="2">
    <source>
        <dbReference type="Pfam" id="PF22599"/>
    </source>
</evidence>
<reference evidence="6" key="2">
    <citation type="submission" date="2019-12" db="EMBL/GenBank/DDBJ databases">
        <title>Complete and draft genome sequences of new strains and members of some known species of the genus Rathayibacter isolated from plants.</title>
        <authorList>
            <person name="Tarlachkov S.V."/>
            <person name="Starodumova I.P."/>
            <person name="Dorofeeva L.V."/>
            <person name="Prisyazhnaya N.V."/>
            <person name="Leyn S."/>
            <person name="Zlamal J."/>
            <person name="Elan M."/>
            <person name="Osterman A.L."/>
            <person name="Nadler S."/>
            <person name="Subbotin S.A."/>
            <person name="Evtushenko L.I."/>
        </authorList>
    </citation>
    <scope>NUCLEOTIDE SEQUENCE [LARGE SCALE GENOMIC DNA]</scope>
    <source>
        <strain evidence="6">VKM Ac-2761</strain>
    </source>
</reference>
<reference evidence="4" key="3">
    <citation type="submission" date="2019-12" db="EMBL/GenBank/DDBJ databases">
        <title>Complete and Draft Genome Sequences of New Strains and Members of Some Known Species of the Genus Rathayibacter isolated from Plants.</title>
        <authorList>
            <person name="Tarlachkov S.V."/>
            <person name="Starodumova I.P."/>
            <person name="Dorofeeva L.V."/>
            <person name="Prisyazhnaya N.V."/>
            <person name="Leyn S.A."/>
            <person name="Zlamal J.E."/>
            <person name="Elane M.L."/>
            <person name="Osterman A.L."/>
            <person name="Nadler S.A."/>
            <person name="Subbotin S.A."/>
            <person name="Evtushenko L.I."/>
        </authorList>
    </citation>
    <scope>NUCLEOTIDE SEQUENCE</scope>
    <source>
        <strain evidence="4">VKM Ac-2761</strain>
    </source>
</reference>
<dbReference type="KEGG" id="rte:GSU10_14275"/>
<evidence type="ECO:0000313" key="3">
    <source>
        <dbReference type="EMBL" id="KZX21106.1"/>
    </source>
</evidence>
<dbReference type="PROSITE" id="PS51257">
    <property type="entry name" value="PROKAR_LIPOPROTEIN"/>
    <property type="match status" value="1"/>
</dbReference>
<dbReference type="RefSeq" id="WP_132505309.1">
    <property type="nucleotide sequence ID" value="NZ_CP047186.1"/>
</dbReference>
<dbReference type="Pfam" id="PF22599">
    <property type="entry name" value="SecDF_P1_head"/>
    <property type="match status" value="1"/>
</dbReference>
<sequence length="157" mass="15581">MIRRTAVGAAALLLLALTGCTAESPAPTPSASTGGSLELAVSTVCAPGVDPQCVAVGGQNVVVDPAAFTRAGIASAGVVDTGGVEVVDVRFDDEGAAVFQRSTREAADAGAEARLLMRAGDELVAATTVMQAMEGDSVQIAPGDADAQEIVDLIRAG</sequence>
<protein>
    <recommendedName>
        <fullName evidence="2">SecDF P1 head subdomain domain-containing protein</fullName>
    </recommendedName>
</protein>
<feature type="domain" description="SecDF P1 head subdomain" evidence="2">
    <location>
        <begin position="73"/>
        <end position="157"/>
    </location>
</feature>
<dbReference type="AlphaFoldDB" id="A0A166HSQ2"/>
<keyword evidence="1" id="KW-0732">Signal</keyword>
<accession>A0A166HSQ2</accession>
<evidence type="ECO:0000313" key="5">
    <source>
        <dbReference type="Proteomes" id="UP000076717"/>
    </source>
</evidence>
<dbReference type="Proteomes" id="UP000465031">
    <property type="component" value="Chromosome"/>
</dbReference>
<feature type="signal peptide" evidence="1">
    <location>
        <begin position="1"/>
        <end position="22"/>
    </location>
</feature>
<evidence type="ECO:0000313" key="6">
    <source>
        <dbReference type="Proteomes" id="UP000465031"/>
    </source>
</evidence>